<proteinExistence type="predicted"/>
<gene>
    <name evidence="1" type="ORF">NDU88_004126</name>
</gene>
<comment type="caution">
    <text evidence="1">The sequence shown here is derived from an EMBL/GenBank/DDBJ whole genome shotgun (WGS) entry which is preliminary data.</text>
</comment>
<dbReference type="EMBL" id="JANPWB010000008">
    <property type="protein sequence ID" value="KAJ1163671.1"/>
    <property type="molecule type" value="Genomic_DNA"/>
</dbReference>
<organism evidence="1 2">
    <name type="scientific">Pleurodeles waltl</name>
    <name type="common">Iberian ribbed newt</name>
    <dbReference type="NCBI Taxonomy" id="8319"/>
    <lineage>
        <taxon>Eukaryota</taxon>
        <taxon>Metazoa</taxon>
        <taxon>Chordata</taxon>
        <taxon>Craniata</taxon>
        <taxon>Vertebrata</taxon>
        <taxon>Euteleostomi</taxon>
        <taxon>Amphibia</taxon>
        <taxon>Batrachia</taxon>
        <taxon>Caudata</taxon>
        <taxon>Salamandroidea</taxon>
        <taxon>Salamandridae</taxon>
        <taxon>Pleurodelinae</taxon>
        <taxon>Pleurodeles</taxon>
    </lineage>
</organism>
<accession>A0AAV7SHW1</accession>
<dbReference type="Proteomes" id="UP001066276">
    <property type="component" value="Chromosome 4_2"/>
</dbReference>
<dbReference type="AlphaFoldDB" id="A0AAV7SHW1"/>
<keyword evidence="2" id="KW-1185">Reference proteome</keyword>
<protein>
    <submittedName>
        <fullName evidence="1">Uncharacterized protein</fullName>
    </submittedName>
</protein>
<name>A0AAV7SHW1_PLEWA</name>
<reference evidence="1" key="1">
    <citation type="journal article" date="2022" name="bioRxiv">
        <title>Sequencing and chromosome-scale assembly of the giantPleurodeles waltlgenome.</title>
        <authorList>
            <person name="Brown T."/>
            <person name="Elewa A."/>
            <person name="Iarovenko S."/>
            <person name="Subramanian E."/>
            <person name="Araus A.J."/>
            <person name="Petzold A."/>
            <person name="Susuki M."/>
            <person name="Suzuki K.-i.T."/>
            <person name="Hayashi T."/>
            <person name="Toyoda A."/>
            <person name="Oliveira C."/>
            <person name="Osipova E."/>
            <person name="Leigh N.D."/>
            <person name="Simon A."/>
            <person name="Yun M.H."/>
        </authorList>
    </citation>
    <scope>NUCLEOTIDE SEQUENCE</scope>
    <source>
        <strain evidence="1">20211129_DDA</strain>
        <tissue evidence="1">Liver</tissue>
    </source>
</reference>
<evidence type="ECO:0000313" key="2">
    <source>
        <dbReference type="Proteomes" id="UP001066276"/>
    </source>
</evidence>
<sequence>MQDAVPRLLLELARQTLARLWGSNVRATGSRKLEPLILIGTEFDGAAQEGTTTLDSEASDSAQPLLVADKPSQDVLFVPVSATTYTTISTLTRVHQEK</sequence>
<evidence type="ECO:0000313" key="1">
    <source>
        <dbReference type="EMBL" id="KAJ1163671.1"/>
    </source>
</evidence>